<dbReference type="RefSeq" id="WP_018145355.1">
    <property type="nucleotide sequence ID" value="NZ_CP011367.1"/>
</dbReference>
<dbReference type="OrthoDB" id="9815328at2"/>
<keyword evidence="2" id="KW-1185">Reference proteome</keyword>
<dbReference type="EMBL" id="CP011367">
    <property type="protein sequence ID" value="AKJ95955.1"/>
    <property type="molecule type" value="Genomic_DNA"/>
</dbReference>
<gene>
    <name evidence="1" type="ORF">TVD_11580</name>
</gene>
<sequence length="131" mass="14466">MNTRTLLVILFASLIALAGCRGTVPVHNVSDTTVTDVAGERPSAEQMERAIRTAGTALGWRMEEVEPGLLEGRLALRDHVAEVEIPYAAGEYSIRYKDSTNLNYADGNIHPNYNNWIQNLDNQIRAQISAL</sequence>
<dbReference type="STRING" id="106634.TVD_11580"/>
<dbReference type="PATRIC" id="fig|106634.4.peg.2364"/>
<reference evidence="1 2" key="1">
    <citation type="submission" date="2015-04" db="EMBL/GenBank/DDBJ databases">
        <title>Complete Sequence for the Genome of the Thioalkalivibrio versutus D301.</title>
        <authorList>
            <person name="Mu T."/>
            <person name="Zhou J."/>
            <person name="Xu X."/>
        </authorList>
    </citation>
    <scope>NUCLEOTIDE SEQUENCE [LARGE SCALE GENOMIC DNA]</scope>
    <source>
        <strain evidence="1 2">D301</strain>
    </source>
</reference>
<dbReference type="KEGG" id="tvr:TVD_11580"/>
<evidence type="ECO:0000313" key="1">
    <source>
        <dbReference type="EMBL" id="AKJ95955.1"/>
    </source>
</evidence>
<dbReference type="PROSITE" id="PS51257">
    <property type="entry name" value="PROKAR_LIPOPROTEIN"/>
    <property type="match status" value="1"/>
</dbReference>
<keyword evidence="1" id="KW-0449">Lipoprotein</keyword>
<accession>A0A0G3G3Z5</accession>
<organism evidence="1 2">
    <name type="scientific">Thioalkalivibrio versutus</name>
    <dbReference type="NCBI Taxonomy" id="106634"/>
    <lineage>
        <taxon>Bacteria</taxon>
        <taxon>Pseudomonadati</taxon>
        <taxon>Pseudomonadota</taxon>
        <taxon>Gammaproteobacteria</taxon>
        <taxon>Chromatiales</taxon>
        <taxon>Ectothiorhodospiraceae</taxon>
        <taxon>Thioalkalivibrio</taxon>
    </lineage>
</organism>
<name>A0A0G3G3Z5_9GAMM</name>
<protein>
    <submittedName>
        <fullName evidence="1">Lipoprotein</fullName>
    </submittedName>
</protein>
<proteinExistence type="predicted"/>
<evidence type="ECO:0000313" key="2">
    <source>
        <dbReference type="Proteomes" id="UP000064201"/>
    </source>
</evidence>
<dbReference type="Proteomes" id="UP000064201">
    <property type="component" value="Chromosome"/>
</dbReference>
<dbReference type="AlphaFoldDB" id="A0A0G3G3Z5"/>